<dbReference type="Proteomes" id="UP001161247">
    <property type="component" value="Chromosome 8"/>
</dbReference>
<feature type="compositionally biased region" description="Basic and acidic residues" evidence="1">
    <location>
        <begin position="121"/>
        <end position="131"/>
    </location>
</feature>
<keyword evidence="2" id="KW-0472">Membrane</keyword>
<proteinExistence type="predicted"/>
<feature type="compositionally biased region" description="Acidic residues" evidence="1">
    <location>
        <begin position="132"/>
        <end position="142"/>
    </location>
</feature>
<dbReference type="PANTHER" id="PTHR33700:SF4">
    <property type="entry name" value="MYB-LIKE PROTEIN X"/>
    <property type="match status" value="1"/>
</dbReference>
<organism evidence="3 4">
    <name type="scientific">Oldenlandia corymbosa var. corymbosa</name>
    <dbReference type="NCBI Taxonomy" id="529605"/>
    <lineage>
        <taxon>Eukaryota</taxon>
        <taxon>Viridiplantae</taxon>
        <taxon>Streptophyta</taxon>
        <taxon>Embryophyta</taxon>
        <taxon>Tracheophyta</taxon>
        <taxon>Spermatophyta</taxon>
        <taxon>Magnoliopsida</taxon>
        <taxon>eudicotyledons</taxon>
        <taxon>Gunneridae</taxon>
        <taxon>Pentapetalae</taxon>
        <taxon>asterids</taxon>
        <taxon>lamiids</taxon>
        <taxon>Gentianales</taxon>
        <taxon>Rubiaceae</taxon>
        <taxon>Rubioideae</taxon>
        <taxon>Spermacoceae</taxon>
        <taxon>Hedyotis-Oldenlandia complex</taxon>
        <taxon>Oldenlandia</taxon>
    </lineage>
</organism>
<gene>
    <name evidence="3" type="ORF">OLC1_LOCUS22430</name>
</gene>
<evidence type="ECO:0000313" key="4">
    <source>
        <dbReference type="Proteomes" id="UP001161247"/>
    </source>
</evidence>
<evidence type="ECO:0000313" key="3">
    <source>
        <dbReference type="EMBL" id="CAI9116041.1"/>
    </source>
</evidence>
<feature type="region of interest" description="Disordered" evidence="1">
    <location>
        <begin position="73"/>
        <end position="142"/>
    </location>
</feature>
<sequence length="142" mass="15787">MLKQTSSFRNQKGRGYHSKVKLSLKICLLVAICIWLVYQATQFSNQKAALVGSSFKKEVVHPQAENGYKMLKLGRKNLDPRSNKVATSDSQKLQDDDRETETSVDGEIGAGNDDGSLGNQEKAEEGEHEQLEDLIDVDDSED</sequence>
<feature type="transmembrane region" description="Helical" evidence="2">
    <location>
        <begin position="20"/>
        <end position="38"/>
    </location>
</feature>
<evidence type="ECO:0000256" key="1">
    <source>
        <dbReference type="SAM" id="MobiDB-lite"/>
    </source>
</evidence>
<dbReference type="PANTHER" id="PTHR33700">
    <property type="entry name" value="MYB-LIKE PROTEIN X"/>
    <property type="match status" value="1"/>
</dbReference>
<keyword evidence="2" id="KW-0812">Transmembrane</keyword>
<protein>
    <submittedName>
        <fullName evidence="3">OLC1v1017088C1</fullName>
    </submittedName>
</protein>
<dbReference type="AlphaFoldDB" id="A0AAV1E8N8"/>
<evidence type="ECO:0000256" key="2">
    <source>
        <dbReference type="SAM" id="Phobius"/>
    </source>
</evidence>
<keyword evidence="2" id="KW-1133">Transmembrane helix</keyword>
<accession>A0AAV1E8N8</accession>
<keyword evidence="4" id="KW-1185">Reference proteome</keyword>
<dbReference type="EMBL" id="OX459125">
    <property type="protein sequence ID" value="CAI9116041.1"/>
    <property type="molecule type" value="Genomic_DNA"/>
</dbReference>
<name>A0AAV1E8N8_OLDCO</name>
<reference evidence="3" key="1">
    <citation type="submission" date="2023-03" db="EMBL/GenBank/DDBJ databases">
        <authorList>
            <person name="Julca I."/>
        </authorList>
    </citation>
    <scope>NUCLEOTIDE SEQUENCE</scope>
</reference>